<evidence type="ECO:0000256" key="10">
    <source>
        <dbReference type="RuleBase" id="RU351113"/>
    </source>
</evidence>
<keyword evidence="2" id="KW-1003">Cell membrane</keyword>
<evidence type="ECO:0000256" key="6">
    <source>
        <dbReference type="ARBA" id="ARBA00022989"/>
    </source>
</evidence>
<evidence type="ECO:0000256" key="9">
    <source>
        <dbReference type="ARBA" id="ARBA00023224"/>
    </source>
</evidence>
<protein>
    <recommendedName>
        <fullName evidence="10">Odorant receptor</fullName>
    </recommendedName>
</protein>
<keyword evidence="3 10" id="KW-0716">Sensory transduction</keyword>
<keyword evidence="12" id="KW-1185">Reference proteome</keyword>
<feature type="transmembrane region" description="Helical" evidence="10">
    <location>
        <begin position="72"/>
        <end position="92"/>
    </location>
</feature>
<dbReference type="OrthoDB" id="8117390at2759"/>
<keyword evidence="8 10" id="KW-0675">Receptor</keyword>
<comment type="caution">
    <text evidence="11">The sequence shown here is derived from an EMBL/GenBank/DDBJ whole genome shotgun (WGS) entry which is preliminary data.</text>
</comment>
<dbReference type="EMBL" id="JAACXV010014152">
    <property type="protein sequence ID" value="KAF7269988.1"/>
    <property type="molecule type" value="Genomic_DNA"/>
</dbReference>
<evidence type="ECO:0000313" key="11">
    <source>
        <dbReference type="EMBL" id="KAF7269988.1"/>
    </source>
</evidence>
<gene>
    <name evidence="11" type="ORF">GWI33_017011</name>
</gene>
<dbReference type="PANTHER" id="PTHR21137">
    <property type="entry name" value="ODORANT RECEPTOR"/>
    <property type="match status" value="1"/>
</dbReference>
<feature type="transmembrane region" description="Helical" evidence="10">
    <location>
        <begin position="132"/>
        <end position="153"/>
    </location>
</feature>
<dbReference type="Proteomes" id="UP000625711">
    <property type="component" value="Unassembled WGS sequence"/>
</dbReference>
<keyword evidence="9 10" id="KW-0807">Transducer</keyword>
<feature type="transmembrane region" description="Helical" evidence="10">
    <location>
        <begin position="266"/>
        <end position="284"/>
    </location>
</feature>
<evidence type="ECO:0000256" key="1">
    <source>
        <dbReference type="ARBA" id="ARBA00004651"/>
    </source>
</evidence>
<reference evidence="11" key="1">
    <citation type="submission" date="2020-08" db="EMBL/GenBank/DDBJ databases">
        <title>Genome sequencing and assembly of the red palm weevil Rhynchophorus ferrugineus.</title>
        <authorList>
            <person name="Dias G.B."/>
            <person name="Bergman C.M."/>
            <person name="Manee M."/>
        </authorList>
    </citation>
    <scope>NUCLEOTIDE SEQUENCE</scope>
    <source>
        <strain evidence="11">AA-2017</strain>
        <tissue evidence="11">Whole larva</tissue>
    </source>
</reference>
<accession>A0A834HZS5</accession>
<evidence type="ECO:0000256" key="4">
    <source>
        <dbReference type="ARBA" id="ARBA00022692"/>
    </source>
</evidence>
<dbReference type="GO" id="GO:0005886">
    <property type="term" value="C:plasma membrane"/>
    <property type="evidence" value="ECO:0007669"/>
    <property type="project" value="UniProtKB-SubCell"/>
</dbReference>
<comment type="subcellular location">
    <subcellularLocation>
        <location evidence="1 10">Cell membrane</location>
        <topology evidence="1 10">Multi-pass membrane protein</topology>
    </subcellularLocation>
</comment>
<dbReference type="Pfam" id="PF02949">
    <property type="entry name" value="7tm_6"/>
    <property type="match status" value="1"/>
</dbReference>
<evidence type="ECO:0000256" key="8">
    <source>
        <dbReference type="ARBA" id="ARBA00023170"/>
    </source>
</evidence>
<dbReference type="InterPro" id="IPR004117">
    <property type="entry name" value="7tm6_olfct_rcpt"/>
</dbReference>
<evidence type="ECO:0000256" key="7">
    <source>
        <dbReference type="ARBA" id="ARBA00023136"/>
    </source>
</evidence>
<keyword evidence="4 10" id="KW-0812">Transmembrane</keyword>
<comment type="caution">
    <text evidence="10">Lacks conserved residue(s) required for the propagation of feature annotation.</text>
</comment>
<evidence type="ECO:0000313" key="12">
    <source>
        <dbReference type="Proteomes" id="UP000625711"/>
    </source>
</evidence>
<evidence type="ECO:0000256" key="2">
    <source>
        <dbReference type="ARBA" id="ARBA00022475"/>
    </source>
</evidence>
<evidence type="ECO:0000256" key="5">
    <source>
        <dbReference type="ARBA" id="ARBA00022725"/>
    </source>
</evidence>
<keyword evidence="5 10" id="KW-0552">Olfaction</keyword>
<dbReference type="GO" id="GO:0005549">
    <property type="term" value="F:odorant binding"/>
    <property type="evidence" value="ECO:0007669"/>
    <property type="project" value="InterPro"/>
</dbReference>
<dbReference type="GO" id="GO:0004984">
    <property type="term" value="F:olfactory receptor activity"/>
    <property type="evidence" value="ECO:0007669"/>
    <property type="project" value="InterPro"/>
</dbReference>
<sequence length="385" mass="44354">MQAKFGEKMFNLSMKLLISVGFWKIMDNMNPKIIPFYRVYTYAARIYLLMLFVLVCIELYRQIVILRDFDRGLQLASTHIMLAIIYLKLRIYNNDKVLELLREGISITNTFNKMNPDIQNIVLKQLTSCNSVNLPIVIMSISIGIFFNIFRFFQARQLENEGRVEEFIYFIYNPLNKLSVFVYLENVAAIFVSVLNSALQTLLNTIIINLVTHIKVLHYQFATYDINETGNQNEAKLLIKLKELIRSHQKLISYVDRLNKSISNAVLIEYSISSLTIAFTVITISKNENVYFYGSVLLLTTSQLYVFCTNADDVTSESLELGTAIYNSLWYERSQPIKKIVLIVMMRTKLPLALKIGKFGHMNAKSMISICKAAHSYLSLFHGSN</sequence>
<dbReference type="PANTHER" id="PTHR21137:SF35">
    <property type="entry name" value="ODORANT RECEPTOR 19A-RELATED"/>
    <property type="match status" value="1"/>
</dbReference>
<keyword evidence="6 10" id="KW-1133">Transmembrane helix</keyword>
<proteinExistence type="inferred from homology"/>
<keyword evidence="7 10" id="KW-0472">Membrane</keyword>
<name>A0A834HZS5_RHYFE</name>
<dbReference type="GO" id="GO:0007165">
    <property type="term" value="P:signal transduction"/>
    <property type="evidence" value="ECO:0007669"/>
    <property type="project" value="UniProtKB-KW"/>
</dbReference>
<dbReference type="AlphaFoldDB" id="A0A834HZS5"/>
<feature type="transmembrane region" description="Helical" evidence="10">
    <location>
        <begin position="42"/>
        <end position="60"/>
    </location>
</feature>
<comment type="similarity">
    <text evidence="10">Belongs to the insect chemoreceptor superfamily. Heteromeric odorant receptor channel (TC 1.A.69) family.</text>
</comment>
<organism evidence="11 12">
    <name type="scientific">Rhynchophorus ferrugineus</name>
    <name type="common">Red palm weevil</name>
    <name type="synonym">Curculio ferrugineus</name>
    <dbReference type="NCBI Taxonomy" id="354439"/>
    <lineage>
        <taxon>Eukaryota</taxon>
        <taxon>Metazoa</taxon>
        <taxon>Ecdysozoa</taxon>
        <taxon>Arthropoda</taxon>
        <taxon>Hexapoda</taxon>
        <taxon>Insecta</taxon>
        <taxon>Pterygota</taxon>
        <taxon>Neoptera</taxon>
        <taxon>Endopterygota</taxon>
        <taxon>Coleoptera</taxon>
        <taxon>Polyphaga</taxon>
        <taxon>Cucujiformia</taxon>
        <taxon>Curculionidae</taxon>
        <taxon>Dryophthorinae</taxon>
        <taxon>Rhynchophorus</taxon>
    </lineage>
</organism>
<evidence type="ECO:0000256" key="3">
    <source>
        <dbReference type="ARBA" id="ARBA00022606"/>
    </source>
</evidence>